<dbReference type="Proteomes" id="UP001189429">
    <property type="component" value="Unassembled WGS sequence"/>
</dbReference>
<proteinExistence type="predicted"/>
<feature type="compositionally biased region" description="Low complexity" evidence="1">
    <location>
        <begin position="89"/>
        <end position="102"/>
    </location>
</feature>
<evidence type="ECO:0000256" key="1">
    <source>
        <dbReference type="SAM" id="MobiDB-lite"/>
    </source>
</evidence>
<sequence>MFGAAASRRARGHALPGALPQPRHPSPCRLELAAGARRPPPGAPAQPAPARPAAAAQGQARQARSLSRPPAADPQQHQGADQSLAGALAPERPAAAEPEGARNAYGPWAPPASAIAFVELLRRVRALGRGRPAAAAFGGSLEGCLLKHLEGAMGVQRGGPTLLATRAVTGPVHAEHMLEVNRSMEFAGGRGRDVRDIDDSRFAALSPSPSRSTSWRRGVSGLADAGGMAAILLGVELAECQAVVENLASSPRLVQVAPWPLAEARGPGHLV</sequence>
<feature type="compositionally biased region" description="Low complexity" evidence="1">
    <location>
        <begin position="51"/>
        <end position="64"/>
    </location>
</feature>
<protein>
    <submittedName>
        <fullName evidence="2">Uncharacterized protein</fullName>
    </submittedName>
</protein>
<comment type="caution">
    <text evidence="2">The sequence shown here is derived from an EMBL/GenBank/DDBJ whole genome shotgun (WGS) entry which is preliminary data.</text>
</comment>
<feature type="region of interest" description="Disordered" evidence="1">
    <location>
        <begin position="1"/>
        <end position="84"/>
    </location>
</feature>
<organism evidence="2 3">
    <name type="scientific">Prorocentrum cordatum</name>
    <dbReference type="NCBI Taxonomy" id="2364126"/>
    <lineage>
        <taxon>Eukaryota</taxon>
        <taxon>Sar</taxon>
        <taxon>Alveolata</taxon>
        <taxon>Dinophyceae</taxon>
        <taxon>Prorocentrales</taxon>
        <taxon>Prorocentraceae</taxon>
        <taxon>Prorocentrum</taxon>
    </lineage>
</organism>
<gene>
    <name evidence="2" type="ORF">PCOR1329_LOCUS70904</name>
</gene>
<dbReference type="EMBL" id="CAUYUJ010019392">
    <property type="protein sequence ID" value="CAK0890801.1"/>
    <property type="molecule type" value="Genomic_DNA"/>
</dbReference>
<keyword evidence="3" id="KW-1185">Reference proteome</keyword>
<feature type="region of interest" description="Disordered" evidence="1">
    <location>
        <begin position="89"/>
        <end position="108"/>
    </location>
</feature>
<reference evidence="2" key="1">
    <citation type="submission" date="2023-10" db="EMBL/GenBank/DDBJ databases">
        <authorList>
            <person name="Chen Y."/>
            <person name="Shah S."/>
            <person name="Dougan E. K."/>
            <person name="Thang M."/>
            <person name="Chan C."/>
        </authorList>
    </citation>
    <scope>NUCLEOTIDE SEQUENCE [LARGE SCALE GENOMIC DNA]</scope>
</reference>
<accession>A0ABN9WZR4</accession>
<evidence type="ECO:0000313" key="3">
    <source>
        <dbReference type="Proteomes" id="UP001189429"/>
    </source>
</evidence>
<feature type="compositionally biased region" description="Pro residues" evidence="1">
    <location>
        <begin position="38"/>
        <end position="50"/>
    </location>
</feature>
<name>A0ABN9WZR4_9DINO</name>
<evidence type="ECO:0000313" key="2">
    <source>
        <dbReference type="EMBL" id="CAK0890801.1"/>
    </source>
</evidence>